<protein>
    <submittedName>
        <fullName evidence="1">Uncharacterized protein</fullName>
    </submittedName>
</protein>
<keyword evidence="2" id="KW-1185">Reference proteome</keyword>
<comment type="caution">
    <text evidence="1">The sequence shown here is derived from an EMBL/GenBank/DDBJ whole genome shotgun (WGS) entry which is preliminary data.</text>
</comment>
<dbReference type="Proteomes" id="UP000762676">
    <property type="component" value="Unassembled WGS sequence"/>
</dbReference>
<reference evidence="1 2" key="1">
    <citation type="journal article" date="2021" name="Elife">
        <title>Chloroplast acquisition without the gene transfer in kleptoplastic sea slugs, Plakobranchus ocellatus.</title>
        <authorList>
            <person name="Maeda T."/>
            <person name="Takahashi S."/>
            <person name="Yoshida T."/>
            <person name="Shimamura S."/>
            <person name="Takaki Y."/>
            <person name="Nagai Y."/>
            <person name="Toyoda A."/>
            <person name="Suzuki Y."/>
            <person name="Arimoto A."/>
            <person name="Ishii H."/>
            <person name="Satoh N."/>
            <person name="Nishiyama T."/>
            <person name="Hasebe M."/>
            <person name="Maruyama T."/>
            <person name="Minagawa J."/>
            <person name="Obokata J."/>
            <person name="Shigenobu S."/>
        </authorList>
    </citation>
    <scope>NUCLEOTIDE SEQUENCE [LARGE SCALE GENOMIC DNA]</scope>
</reference>
<evidence type="ECO:0000313" key="1">
    <source>
        <dbReference type="EMBL" id="GFR97085.1"/>
    </source>
</evidence>
<dbReference type="AlphaFoldDB" id="A0AAV4HK39"/>
<sequence length="140" mass="14896">MFSCQQQYSALDPRLVSSPHLTINSKLQSVTNSAQPSPAHSPENGQMVPVTRTNLLACYGHTLWRSDGLSQPIPEIPAIVPGLSLPVSVNVCPQISTCSPPMPFVTGCVLSLTARLPAFVRSPHSQADHCPSQGRLLGTA</sequence>
<name>A0AAV4HK39_9GAST</name>
<gene>
    <name evidence="1" type="ORF">ElyMa_004468100</name>
</gene>
<proteinExistence type="predicted"/>
<dbReference type="EMBL" id="BMAT01009027">
    <property type="protein sequence ID" value="GFR97085.1"/>
    <property type="molecule type" value="Genomic_DNA"/>
</dbReference>
<accession>A0AAV4HK39</accession>
<organism evidence="1 2">
    <name type="scientific">Elysia marginata</name>
    <dbReference type="NCBI Taxonomy" id="1093978"/>
    <lineage>
        <taxon>Eukaryota</taxon>
        <taxon>Metazoa</taxon>
        <taxon>Spiralia</taxon>
        <taxon>Lophotrochozoa</taxon>
        <taxon>Mollusca</taxon>
        <taxon>Gastropoda</taxon>
        <taxon>Heterobranchia</taxon>
        <taxon>Euthyneura</taxon>
        <taxon>Panpulmonata</taxon>
        <taxon>Sacoglossa</taxon>
        <taxon>Placobranchoidea</taxon>
        <taxon>Plakobranchidae</taxon>
        <taxon>Elysia</taxon>
    </lineage>
</organism>
<evidence type="ECO:0000313" key="2">
    <source>
        <dbReference type="Proteomes" id="UP000762676"/>
    </source>
</evidence>